<protein>
    <submittedName>
        <fullName evidence="2">Uncharacterized protein</fullName>
    </submittedName>
</protein>
<dbReference type="WBParaSite" id="MhA1_Contig580.frz3.gene19">
    <property type="protein sequence ID" value="MhA1_Contig580.frz3.gene19"/>
    <property type="gene ID" value="MhA1_Contig580.frz3.gene19"/>
</dbReference>
<evidence type="ECO:0000313" key="2">
    <source>
        <dbReference type="WBParaSite" id="MhA1_Contig580.frz3.gene19"/>
    </source>
</evidence>
<dbReference type="AlphaFoldDB" id="A0A1I8BSX4"/>
<sequence length="120" mass="13687">MPQKPSIPIIPTKTIISTTKQVLSSVNTKINSITNFLDKTTETPSIDETTNADDFENILKEFIFSELGIAFMAIIACDRKKRWGYGYGYGYGWGGYGCCWGGYGGYGYGWGWRRRWWWGK</sequence>
<proteinExistence type="predicted"/>
<dbReference type="Proteomes" id="UP000095281">
    <property type="component" value="Unplaced"/>
</dbReference>
<evidence type="ECO:0000313" key="1">
    <source>
        <dbReference type="Proteomes" id="UP000095281"/>
    </source>
</evidence>
<reference evidence="2" key="1">
    <citation type="submission" date="2016-11" db="UniProtKB">
        <authorList>
            <consortium name="WormBaseParasite"/>
        </authorList>
    </citation>
    <scope>IDENTIFICATION</scope>
</reference>
<accession>A0A1I8BSX4</accession>
<name>A0A1I8BSX4_MELHA</name>
<keyword evidence="1" id="KW-1185">Reference proteome</keyword>
<organism evidence="1 2">
    <name type="scientific">Meloidogyne hapla</name>
    <name type="common">Root-knot nematode worm</name>
    <dbReference type="NCBI Taxonomy" id="6305"/>
    <lineage>
        <taxon>Eukaryota</taxon>
        <taxon>Metazoa</taxon>
        <taxon>Ecdysozoa</taxon>
        <taxon>Nematoda</taxon>
        <taxon>Chromadorea</taxon>
        <taxon>Rhabditida</taxon>
        <taxon>Tylenchina</taxon>
        <taxon>Tylenchomorpha</taxon>
        <taxon>Tylenchoidea</taxon>
        <taxon>Meloidogynidae</taxon>
        <taxon>Meloidogyninae</taxon>
        <taxon>Meloidogyne</taxon>
    </lineage>
</organism>